<dbReference type="AlphaFoldDB" id="A0A7W5E141"/>
<sequence>MNTIATTDAQDSNTSTVPFVDDVSFLKEHTDIVLLREGSAAIAVAPAYQGRVMTSSYDGTRGPSFGWINRPVIERGLMSDEERAGRLEEHIYIFGGEERFWLGPEGGQFAIFFQPGSQFEFEDWTTPSAIDTDAYRLVEQSESSATFEHDAEFVNFSGTEFHVGIRRRVAMLGRDEARDLIGSDLPTGLQFVGYETDNRITNRGDKAWSPETGLLSIWMLGMYNPSPETTVVIPFKAGDEAELGPKVNDTYFGKVPPEYIQVEDDVLFFKGDGTRRGKIGISPARSKGIAGSYDAAGRVLTILTYNVQDAPNGFVNSMWEHQDEPYAGDVLNSYNDGSPAPGEPPLGPFYELESSSPAAALKPGEMMKHVQRTWHIQGDEATLNPIAVRLLGVVLDEIRNAF</sequence>
<reference evidence="1 2" key="1">
    <citation type="submission" date="2020-08" db="EMBL/GenBank/DDBJ databases">
        <title>Genomic Encyclopedia of Type Strains, Phase III (KMG-III): the genomes of soil and plant-associated and newly described type strains.</title>
        <authorList>
            <person name="Whitman W."/>
        </authorList>
    </citation>
    <scope>NUCLEOTIDE SEQUENCE [LARGE SCALE GENOMIC DNA]</scope>
    <source>
        <strain evidence="1 2">CECT 8075</strain>
    </source>
</reference>
<dbReference type="RefSeq" id="WP_184306474.1">
    <property type="nucleotide sequence ID" value="NZ_JACHXU010000014.1"/>
</dbReference>
<evidence type="ECO:0000313" key="1">
    <source>
        <dbReference type="EMBL" id="MBB3208263.1"/>
    </source>
</evidence>
<comment type="caution">
    <text evidence="1">The sequence shown here is derived from an EMBL/GenBank/DDBJ whole genome shotgun (WGS) entry which is preliminary data.</text>
</comment>
<dbReference type="Proteomes" id="UP000536179">
    <property type="component" value="Unassembled WGS sequence"/>
</dbReference>
<evidence type="ECO:0000313" key="2">
    <source>
        <dbReference type="Proteomes" id="UP000536179"/>
    </source>
</evidence>
<proteinExistence type="predicted"/>
<keyword evidence="2" id="KW-1185">Reference proteome</keyword>
<dbReference type="InterPro" id="IPR046713">
    <property type="entry name" value="DUF6786"/>
</dbReference>
<organism evidence="1 2">
    <name type="scientific">Aporhodopirellula rubra</name>
    <dbReference type="NCBI Taxonomy" id="980271"/>
    <lineage>
        <taxon>Bacteria</taxon>
        <taxon>Pseudomonadati</taxon>
        <taxon>Planctomycetota</taxon>
        <taxon>Planctomycetia</taxon>
        <taxon>Pirellulales</taxon>
        <taxon>Pirellulaceae</taxon>
        <taxon>Aporhodopirellula</taxon>
    </lineage>
</organism>
<protein>
    <submittedName>
        <fullName evidence="1">Uncharacterized protein</fullName>
    </submittedName>
</protein>
<name>A0A7W5E141_9BACT</name>
<dbReference type="EMBL" id="JACHXU010000014">
    <property type="protein sequence ID" value="MBB3208263.1"/>
    <property type="molecule type" value="Genomic_DNA"/>
</dbReference>
<gene>
    <name evidence="1" type="ORF">FHS27_004090</name>
</gene>
<dbReference type="Pfam" id="PF20583">
    <property type="entry name" value="DUF6786"/>
    <property type="match status" value="1"/>
</dbReference>
<accession>A0A7W5E141</accession>